<sequence>MSCPWHRCMSVALSYLFPATLHSNGEGRVHRRQGTGLYAGSSHHISLGPSSTSIIMRIIRCTPGCQLTNRCPSLATQTHTHTHRF</sequence>
<name>A0A2M4CAK9_9DIPT</name>
<evidence type="ECO:0000256" key="1">
    <source>
        <dbReference type="SAM" id="SignalP"/>
    </source>
</evidence>
<proteinExistence type="predicted"/>
<dbReference type="EMBL" id="GGFJ01013255">
    <property type="protein sequence ID" value="MBW62396.1"/>
    <property type="molecule type" value="Transcribed_RNA"/>
</dbReference>
<evidence type="ECO:0000313" key="2">
    <source>
        <dbReference type="EMBL" id="MBW62396.1"/>
    </source>
</evidence>
<accession>A0A2M4CAK9</accession>
<protein>
    <submittedName>
        <fullName evidence="2">Putative secreted protein</fullName>
    </submittedName>
</protein>
<reference evidence="2" key="1">
    <citation type="submission" date="2018-01" db="EMBL/GenBank/DDBJ databases">
        <title>An insight into the sialome of Amazonian anophelines.</title>
        <authorList>
            <person name="Ribeiro J.M."/>
            <person name="Scarpassa V."/>
            <person name="Calvo E."/>
        </authorList>
    </citation>
    <scope>NUCLEOTIDE SEQUENCE</scope>
    <source>
        <tissue evidence="2">Salivary glands</tissue>
    </source>
</reference>
<dbReference type="AlphaFoldDB" id="A0A2M4CAK9"/>
<feature type="signal peptide" evidence="1">
    <location>
        <begin position="1"/>
        <end position="23"/>
    </location>
</feature>
<organism evidence="2">
    <name type="scientific">Anopheles marajoara</name>
    <dbReference type="NCBI Taxonomy" id="58244"/>
    <lineage>
        <taxon>Eukaryota</taxon>
        <taxon>Metazoa</taxon>
        <taxon>Ecdysozoa</taxon>
        <taxon>Arthropoda</taxon>
        <taxon>Hexapoda</taxon>
        <taxon>Insecta</taxon>
        <taxon>Pterygota</taxon>
        <taxon>Neoptera</taxon>
        <taxon>Endopterygota</taxon>
        <taxon>Diptera</taxon>
        <taxon>Nematocera</taxon>
        <taxon>Culicoidea</taxon>
        <taxon>Culicidae</taxon>
        <taxon>Anophelinae</taxon>
        <taxon>Anopheles</taxon>
    </lineage>
</organism>
<keyword evidence="1" id="KW-0732">Signal</keyword>
<feature type="chain" id="PRO_5014714405" evidence="1">
    <location>
        <begin position="24"/>
        <end position="85"/>
    </location>
</feature>